<dbReference type="SUPFAM" id="SSF47384">
    <property type="entry name" value="Homodimeric domain of signal transducing histidine kinase"/>
    <property type="match status" value="1"/>
</dbReference>
<evidence type="ECO:0000256" key="8">
    <source>
        <dbReference type="ARBA" id="ARBA00023136"/>
    </source>
</evidence>
<dbReference type="InterPro" id="IPR001789">
    <property type="entry name" value="Sig_transdc_resp-reg_receiver"/>
</dbReference>
<feature type="modified residue" description="4-aspartylphosphate" evidence="9">
    <location>
        <position position="552"/>
    </location>
</feature>
<dbReference type="InterPro" id="IPR004358">
    <property type="entry name" value="Sig_transdc_His_kin-like_C"/>
</dbReference>
<evidence type="ECO:0000256" key="6">
    <source>
        <dbReference type="ARBA" id="ARBA00022692"/>
    </source>
</evidence>
<keyword evidence="14" id="KW-1185">Reference proteome</keyword>
<evidence type="ECO:0000256" key="7">
    <source>
        <dbReference type="ARBA" id="ARBA00022989"/>
    </source>
</evidence>
<dbReference type="SMART" id="SM00388">
    <property type="entry name" value="HisKA"/>
    <property type="match status" value="1"/>
</dbReference>
<dbReference type="Gene3D" id="3.30.565.10">
    <property type="entry name" value="Histidine kinase-like ATPase, C-terminal domain"/>
    <property type="match status" value="1"/>
</dbReference>
<evidence type="ECO:0000256" key="3">
    <source>
        <dbReference type="ARBA" id="ARBA00012438"/>
    </source>
</evidence>
<dbReference type="Gene3D" id="3.30.450.20">
    <property type="entry name" value="PAS domain"/>
    <property type="match status" value="1"/>
</dbReference>
<dbReference type="InterPro" id="IPR033480">
    <property type="entry name" value="sCache_2"/>
</dbReference>
<name>Q312T4_OLEA2</name>
<comment type="subcellular location">
    <subcellularLocation>
        <location evidence="2">Cell membrane</location>
        <topology evidence="2">Multi-pass membrane protein</topology>
    </subcellularLocation>
</comment>
<evidence type="ECO:0000313" key="13">
    <source>
        <dbReference type="EMBL" id="ABB38062.2"/>
    </source>
</evidence>
<feature type="domain" description="Histidine kinase" evidence="11">
    <location>
        <begin position="258"/>
        <end position="481"/>
    </location>
</feature>
<protein>
    <recommendedName>
        <fullName evidence="3">histidine kinase</fullName>
        <ecNumber evidence="3">2.7.13.3</ecNumber>
    </recommendedName>
</protein>
<dbReference type="SMART" id="SM01049">
    <property type="entry name" value="Cache_2"/>
    <property type="match status" value="1"/>
</dbReference>
<evidence type="ECO:0000256" key="1">
    <source>
        <dbReference type="ARBA" id="ARBA00000085"/>
    </source>
</evidence>
<sequence>MRANASIAGRIGLLLLFLIVFASAIGLTYTYYIKLVQSDSLAEVKSATVHGYERTLRYSVQSMAAALSDAMTKARERGDNPVDVLRRTINAVRYDNDGYYFVYDLNGINIVHPLDPAFQGTDRLNHHDKDGVPYISILASLVRSGGGYVSYSFHKPGETTPLPKLAYAEIIPGTDFWLATGIYTDNIQNEQEKLAARLDGHINKALMIVGVGVFITLVFFVLPTSLYMVSGILKPWRQMERELRHAQKMEAIGIFAGGIAHDFNNILGAISSCSELALEDTPEDSPVREDLYHVLKAARRGKNLVKRIKTFSQRTELTKTTVQVRYTVQECIQLLQTFIPATVEVRLRINAPTAQVKADPDQLLQVLMNLCTNAEQAMRGMKGLLEITLDMETLDTGHAAPLELPAGRYVVISVRDTGTGMKPVVMKHVFEPFYTTRKKSGGTGLGLSITQNIVRLHGGRITVDSAPSRGSTFRVYLPCSGMAEEVQEKQIRSALQRGNESLLIVDDDDDLAYSVGKLFTRLGYKVTSVTRSKEALELFRRKPHAFDLVLTDQMMPNLTGVELTRELLSIRPDLPVIMYTGFEGTGNLSRYPKDWRKVGVAAFFYKPFDTAALSAEIRTQLDKHKKHRSTAHARSDH</sequence>
<keyword evidence="5 9" id="KW-0597">Phosphoprotein</keyword>
<dbReference type="SUPFAM" id="SSF55874">
    <property type="entry name" value="ATPase domain of HSP90 chaperone/DNA topoisomerase II/histidine kinase"/>
    <property type="match status" value="1"/>
</dbReference>
<dbReference type="InterPro" id="IPR036890">
    <property type="entry name" value="HATPase_C_sf"/>
</dbReference>
<dbReference type="EMBL" id="CP000112">
    <property type="protein sequence ID" value="ABB38062.2"/>
    <property type="molecule type" value="Genomic_DNA"/>
</dbReference>
<dbReference type="PROSITE" id="PS50110">
    <property type="entry name" value="RESPONSE_REGULATORY"/>
    <property type="match status" value="1"/>
</dbReference>
<dbReference type="GO" id="GO:0005886">
    <property type="term" value="C:plasma membrane"/>
    <property type="evidence" value="ECO:0007669"/>
    <property type="project" value="UniProtKB-SubCell"/>
</dbReference>
<evidence type="ECO:0000259" key="12">
    <source>
        <dbReference type="PROSITE" id="PS50110"/>
    </source>
</evidence>
<dbReference type="Pfam" id="PF02518">
    <property type="entry name" value="HATPase_c"/>
    <property type="match status" value="1"/>
</dbReference>
<dbReference type="SMART" id="SM00448">
    <property type="entry name" value="REC"/>
    <property type="match status" value="1"/>
</dbReference>
<dbReference type="PRINTS" id="PR00344">
    <property type="entry name" value="BCTRLSENSOR"/>
</dbReference>
<feature type="transmembrane region" description="Helical" evidence="10">
    <location>
        <begin position="205"/>
        <end position="229"/>
    </location>
</feature>
<keyword evidence="4" id="KW-1003">Cell membrane</keyword>
<dbReference type="PROSITE" id="PS50109">
    <property type="entry name" value="HIS_KIN"/>
    <property type="match status" value="1"/>
</dbReference>
<dbReference type="STRING" id="207559.Dde_1261"/>
<evidence type="ECO:0000259" key="11">
    <source>
        <dbReference type="PROSITE" id="PS50109"/>
    </source>
</evidence>
<dbReference type="InterPro" id="IPR036097">
    <property type="entry name" value="HisK_dim/P_sf"/>
</dbReference>
<dbReference type="RefSeq" id="WP_011367262.1">
    <property type="nucleotide sequence ID" value="NC_007519.1"/>
</dbReference>
<dbReference type="SUPFAM" id="SSF52172">
    <property type="entry name" value="CheY-like"/>
    <property type="match status" value="1"/>
</dbReference>
<dbReference type="HOGENOM" id="CLU_000445_114_51_7"/>
<keyword evidence="6 10" id="KW-0812">Transmembrane</keyword>
<dbReference type="SMART" id="SM00387">
    <property type="entry name" value="HATPase_c"/>
    <property type="match status" value="1"/>
</dbReference>
<evidence type="ECO:0000256" key="5">
    <source>
        <dbReference type="ARBA" id="ARBA00022553"/>
    </source>
</evidence>
<keyword evidence="13" id="KW-0808">Transferase</keyword>
<dbReference type="Pfam" id="PF17200">
    <property type="entry name" value="sCache_2"/>
    <property type="match status" value="1"/>
</dbReference>
<dbReference type="eggNOG" id="COG4191">
    <property type="taxonomic scope" value="Bacteria"/>
</dbReference>
<dbReference type="KEGG" id="dde:Dde_1261"/>
<dbReference type="AlphaFoldDB" id="Q312T4"/>
<keyword evidence="8 10" id="KW-0472">Membrane</keyword>
<dbReference type="Gene3D" id="1.10.287.130">
    <property type="match status" value="1"/>
</dbReference>
<dbReference type="EC" id="2.7.13.3" evidence="3"/>
<evidence type="ECO:0000256" key="9">
    <source>
        <dbReference type="PROSITE-ProRule" id="PRU00169"/>
    </source>
</evidence>
<evidence type="ECO:0000256" key="4">
    <source>
        <dbReference type="ARBA" id="ARBA00022475"/>
    </source>
</evidence>
<dbReference type="CDD" id="cd17546">
    <property type="entry name" value="REC_hyHK_CKI1_RcsC-like"/>
    <property type="match status" value="1"/>
</dbReference>
<evidence type="ECO:0000313" key="14">
    <source>
        <dbReference type="Proteomes" id="UP000002710"/>
    </source>
</evidence>
<dbReference type="PANTHER" id="PTHR43065">
    <property type="entry name" value="SENSOR HISTIDINE KINASE"/>
    <property type="match status" value="1"/>
</dbReference>
<dbReference type="InterPro" id="IPR011006">
    <property type="entry name" value="CheY-like_superfamily"/>
</dbReference>
<organism evidence="13 14">
    <name type="scientific">Oleidesulfovibrio alaskensis (strain ATCC BAA-1058 / DSM 17464 / G20)</name>
    <name type="common">Desulfovibrio alaskensis</name>
    <dbReference type="NCBI Taxonomy" id="207559"/>
    <lineage>
        <taxon>Bacteria</taxon>
        <taxon>Pseudomonadati</taxon>
        <taxon>Thermodesulfobacteriota</taxon>
        <taxon>Desulfovibrionia</taxon>
        <taxon>Desulfovibrionales</taxon>
        <taxon>Desulfovibrionaceae</taxon>
        <taxon>Oleidesulfovibrio</taxon>
    </lineage>
</organism>
<dbReference type="InterPro" id="IPR003594">
    <property type="entry name" value="HATPase_dom"/>
</dbReference>
<accession>Q312T4</accession>
<dbReference type="GO" id="GO:0000155">
    <property type="term" value="F:phosphorelay sensor kinase activity"/>
    <property type="evidence" value="ECO:0007669"/>
    <property type="project" value="InterPro"/>
</dbReference>
<dbReference type="InterPro" id="IPR003661">
    <property type="entry name" value="HisK_dim/P_dom"/>
</dbReference>
<evidence type="ECO:0000256" key="2">
    <source>
        <dbReference type="ARBA" id="ARBA00004651"/>
    </source>
</evidence>
<gene>
    <name evidence="13" type="ordered locus">Dde_1261</name>
</gene>
<keyword evidence="13" id="KW-0418">Kinase</keyword>
<evidence type="ECO:0000256" key="10">
    <source>
        <dbReference type="SAM" id="Phobius"/>
    </source>
</evidence>
<feature type="domain" description="Response regulatory" evidence="12">
    <location>
        <begin position="501"/>
        <end position="621"/>
    </location>
</feature>
<dbReference type="Pfam" id="PF00072">
    <property type="entry name" value="Response_reg"/>
    <property type="match status" value="1"/>
</dbReference>
<comment type="catalytic activity">
    <reaction evidence="1">
        <text>ATP + protein L-histidine = ADP + protein N-phospho-L-histidine.</text>
        <dbReference type="EC" id="2.7.13.3"/>
    </reaction>
</comment>
<dbReference type="InterPro" id="IPR005467">
    <property type="entry name" value="His_kinase_dom"/>
</dbReference>
<reference evidence="13 14" key="1">
    <citation type="journal article" date="2011" name="J. Bacteriol.">
        <title>Complete genome sequence and updated annotation of Desulfovibrio alaskensis G20.</title>
        <authorList>
            <person name="Hauser L.J."/>
            <person name="Land M.L."/>
            <person name="Brown S.D."/>
            <person name="Larimer F."/>
            <person name="Keller K.L."/>
            <person name="Rapp-Giles B.J."/>
            <person name="Price M.N."/>
            <person name="Lin M."/>
            <person name="Bruce D.C."/>
            <person name="Detter J.C."/>
            <person name="Tapia R."/>
            <person name="Han C.S."/>
            <person name="Goodwin L.A."/>
            <person name="Cheng J.F."/>
            <person name="Pitluck S."/>
            <person name="Copeland A."/>
            <person name="Lucas S."/>
            <person name="Nolan M."/>
            <person name="Lapidus A.L."/>
            <person name="Palumbo A.V."/>
            <person name="Wall J.D."/>
        </authorList>
    </citation>
    <scope>NUCLEOTIDE SEQUENCE [LARGE SCALE GENOMIC DNA]</scope>
    <source>
        <strain evidence="14">ATCC BAA 1058 / DSM 17464 / G20</strain>
    </source>
</reference>
<dbReference type="Proteomes" id="UP000002710">
    <property type="component" value="Chromosome"/>
</dbReference>
<dbReference type="Gene3D" id="3.40.50.2300">
    <property type="match status" value="1"/>
</dbReference>
<dbReference type="PANTHER" id="PTHR43065:SF42">
    <property type="entry name" value="TWO-COMPONENT SENSOR PPRA"/>
    <property type="match status" value="1"/>
</dbReference>
<proteinExistence type="predicted"/>
<keyword evidence="7 10" id="KW-1133">Transmembrane helix</keyword>